<evidence type="ECO:0000313" key="2">
    <source>
        <dbReference type="Proteomes" id="UP000499080"/>
    </source>
</evidence>
<sequence>ATTGHGATSPVGGTLDYRQWASQAIIVPTREARPRLLILRLLIHVLVMSPSATEKWKSEA</sequence>
<dbReference type="Proteomes" id="UP000499080">
    <property type="component" value="Unassembled WGS sequence"/>
</dbReference>
<organism evidence="1 2">
    <name type="scientific">Araneus ventricosus</name>
    <name type="common">Orbweaver spider</name>
    <name type="synonym">Epeira ventricosa</name>
    <dbReference type="NCBI Taxonomy" id="182803"/>
    <lineage>
        <taxon>Eukaryota</taxon>
        <taxon>Metazoa</taxon>
        <taxon>Ecdysozoa</taxon>
        <taxon>Arthropoda</taxon>
        <taxon>Chelicerata</taxon>
        <taxon>Arachnida</taxon>
        <taxon>Araneae</taxon>
        <taxon>Araneomorphae</taxon>
        <taxon>Entelegynae</taxon>
        <taxon>Araneoidea</taxon>
        <taxon>Araneidae</taxon>
        <taxon>Araneus</taxon>
    </lineage>
</organism>
<comment type="caution">
    <text evidence="1">The sequence shown here is derived from an EMBL/GenBank/DDBJ whole genome shotgun (WGS) entry which is preliminary data.</text>
</comment>
<proteinExistence type="predicted"/>
<protein>
    <submittedName>
        <fullName evidence="1">Uncharacterized protein</fullName>
    </submittedName>
</protein>
<reference evidence="1 2" key="1">
    <citation type="journal article" date="2019" name="Sci. Rep.">
        <title>Orb-weaving spider Araneus ventricosus genome elucidates the spidroin gene catalogue.</title>
        <authorList>
            <person name="Kono N."/>
            <person name="Nakamura H."/>
            <person name="Ohtoshi R."/>
            <person name="Moran D.A.P."/>
            <person name="Shinohara A."/>
            <person name="Yoshida Y."/>
            <person name="Fujiwara M."/>
            <person name="Mori M."/>
            <person name="Tomita M."/>
            <person name="Arakawa K."/>
        </authorList>
    </citation>
    <scope>NUCLEOTIDE SEQUENCE [LARGE SCALE GENOMIC DNA]</scope>
</reference>
<name>A0A4Y2EG78_ARAVE</name>
<dbReference type="AlphaFoldDB" id="A0A4Y2EG78"/>
<feature type="non-terminal residue" evidence="1">
    <location>
        <position position="1"/>
    </location>
</feature>
<gene>
    <name evidence="1" type="ORF">AVEN_125542_1</name>
</gene>
<dbReference type="EMBL" id="BGPR01246308">
    <property type="protein sequence ID" value="GBM27259.1"/>
    <property type="molecule type" value="Genomic_DNA"/>
</dbReference>
<keyword evidence="2" id="KW-1185">Reference proteome</keyword>
<accession>A0A4Y2EG78</accession>
<evidence type="ECO:0000313" key="1">
    <source>
        <dbReference type="EMBL" id="GBM27259.1"/>
    </source>
</evidence>